<keyword evidence="1" id="KW-0812">Transmembrane</keyword>
<dbReference type="EMBL" id="JABEMA010000074">
    <property type="protein sequence ID" value="NNH22854.1"/>
    <property type="molecule type" value="Genomic_DNA"/>
</dbReference>
<dbReference type="PANTHER" id="PTHR40761:SF1">
    <property type="entry name" value="CONSERVED INTEGRAL MEMBRANE ALANINE VALINE AND LEUCINE RICH PROTEIN-RELATED"/>
    <property type="match status" value="1"/>
</dbReference>
<evidence type="ECO:0000256" key="1">
    <source>
        <dbReference type="SAM" id="Phobius"/>
    </source>
</evidence>
<protein>
    <recommendedName>
        <fullName evidence="4">Integral membrane protein</fullName>
    </recommendedName>
</protein>
<gene>
    <name evidence="2" type="ORF">HLB09_07065</name>
</gene>
<organism evidence="2 3">
    <name type="scientific">Pseudokineococcus marinus</name>
    <dbReference type="NCBI Taxonomy" id="351215"/>
    <lineage>
        <taxon>Bacteria</taxon>
        <taxon>Bacillati</taxon>
        <taxon>Actinomycetota</taxon>
        <taxon>Actinomycetes</taxon>
        <taxon>Kineosporiales</taxon>
        <taxon>Kineosporiaceae</taxon>
        <taxon>Pseudokineococcus</taxon>
    </lineage>
</organism>
<dbReference type="PANTHER" id="PTHR40761">
    <property type="entry name" value="CONSERVED INTEGRAL MEMBRANE ALANINE VALINE AND LEUCINE RICH PROTEIN-RELATED"/>
    <property type="match status" value="1"/>
</dbReference>
<evidence type="ECO:0000313" key="3">
    <source>
        <dbReference type="Proteomes" id="UP000555552"/>
    </source>
</evidence>
<feature type="transmembrane region" description="Helical" evidence="1">
    <location>
        <begin position="188"/>
        <end position="207"/>
    </location>
</feature>
<name>A0A849BQR0_9ACTN</name>
<accession>A0A849BQR0</accession>
<dbReference type="Proteomes" id="UP000555552">
    <property type="component" value="Unassembled WGS sequence"/>
</dbReference>
<dbReference type="InterPro" id="IPR037185">
    <property type="entry name" value="EmrE-like"/>
</dbReference>
<dbReference type="SUPFAM" id="SSF103481">
    <property type="entry name" value="Multidrug resistance efflux transporter EmrE"/>
    <property type="match status" value="1"/>
</dbReference>
<keyword evidence="1" id="KW-0472">Membrane</keyword>
<dbReference type="AlphaFoldDB" id="A0A849BQR0"/>
<proteinExistence type="predicted"/>
<evidence type="ECO:0000313" key="2">
    <source>
        <dbReference type="EMBL" id="NNH22854.1"/>
    </source>
</evidence>
<evidence type="ECO:0008006" key="4">
    <source>
        <dbReference type="Google" id="ProtNLM"/>
    </source>
</evidence>
<dbReference type="RefSeq" id="WP_171202683.1">
    <property type="nucleotide sequence ID" value="NZ_BAAANP010000010.1"/>
</dbReference>
<feature type="transmembrane region" description="Helical" evidence="1">
    <location>
        <begin position="95"/>
        <end position="113"/>
    </location>
</feature>
<sequence length="273" mass="27409">MTVVALLVAVVAMLVNTAATLLEAAGSRRATSDRPLWRQPAYLVGLALDALGWVLAVVALRYLPVITVQSVLTSSVALTALAAHRFRVRRMPRSQVVGVAGVVLALVLVAGATTGQRSEATLPSAAAPVLLVVALALAAAGLPLARAGRPLVLAAAAGTAYGGAALGVRALHLSPDVRVDADLLGRPLVWAVVVFGVTGVLLVAAALRHGQPGPVVGVVSVTEVVLPGSAGLVLLGDAVRPGWTPVLVVGVLAVAASVALLSRSGSRVPSRAV</sequence>
<feature type="transmembrane region" description="Helical" evidence="1">
    <location>
        <begin position="151"/>
        <end position="168"/>
    </location>
</feature>
<feature type="transmembrane region" description="Helical" evidence="1">
    <location>
        <begin position="125"/>
        <end position="144"/>
    </location>
</feature>
<feature type="transmembrane region" description="Helical" evidence="1">
    <location>
        <begin position="214"/>
        <end position="236"/>
    </location>
</feature>
<comment type="caution">
    <text evidence="2">The sequence shown here is derived from an EMBL/GenBank/DDBJ whole genome shotgun (WGS) entry which is preliminary data.</text>
</comment>
<reference evidence="2 3" key="1">
    <citation type="submission" date="2020-05" db="EMBL/GenBank/DDBJ databases">
        <title>MicrobeNet Type strains.</title>
        <authorList>
            <person name="Nicholson A.C."/>
        </authorList>
    </citation>
    <scope>NUCLEOTIDE SEQUENCE [LARGE SCALE GENOMIC DNA]</scope>
    <source>
        <strain evidence="2 3">JCM 14547</strain>
    </source>
</reference>
<keyword evidence="3" id="KW-1185">Reference proteome</keyword>
<keyword evidence="1" id="KW-1133">Transmembrane helix</keyword>
<feature type="transmembrane region" description="Helical" evidence="1">
    <location>
        <begin position="242"/>
        <end position="261"/>
    </location>
</feature>
<feature type="transmembrane region" description="Helical" evidence="1">
    <location>
        <begin position="40"/>
        <end position="63"/>
    </location>
</feature>